<proteinExistence type="predicted"/>
<accession>A0A178XJM8</accession>
<dbReference type="EMBL" id="LNQB01000101">
    <property type="protein sequence ID" value="OAP34962.1"/>
    <property type="molecule type" value="Genomic_DNA"/>
</dbReference>
<protein>
    <submittedName>
        <fullName evidence="2">Uncharacterized protein</fullName>
    </submittedName>
</protein>
<gene>
    <name evidence="2" type="ORF">ATB98_01550</name>
</gene>
<name>A0A178XJM8_SINSA</name>
<dbReference type="STRING" id="36856.ATB98_01550"/>
<reference evidence="2 3" key="1">
    <citation type="submission" date="2015-11" db="EMBL/GenBank/DDBJ databases">
        <title>Ensifer anhuiense sp. nov., an effective nitrogen fixation bacterium with Glycine soja.</title>
        <authorList>
            <person name="Yan H."/>
            <person name="Chen W."/>
        </authorList>
    </citation>
    <scope>NUCLEOTIDE SEQUENCE [LARGE SCALE GENOMIC DNA]</scope>
    <source>
        <strain evidence="2 3">LMG 7837</strain>
    </source>
</reference>
<dbReference type="Proteomes" id="UP000078507">
    <property type="component" value="Unassembled WGS sequence"/>
</dbReference>
<sequence>MTEQAVASDHAVTLKVLRPLRLAKTGEIIRRAAEHLPDRTDAAGNQTRGGKRRDADRDIQPFFNKIGHAVDEHGPHLHRRVEIEEIENDGKHMNAPEQCRRRHREQPRRLREAARRIGFRLGDLGEDAPAIGEIALAGRRQFQRPGGANEEPRADLRFKLSDRPRHRRRARVQQLGGRRKAAALHHLHEDAHRLPAIHRVPAKYYCIR</sequence>
<feature type="region of interest" description="Disordered" evidence="1">
    <location>
        <begin position="33"/>
        <end position="54"/>
    </location>
</feature>
<comment type="caution">
    <text evidence="2">The sequence shown here is derived from an EMBL/GenBank/DDBJ whole genome shotgun (WGS) entry which is preliminary data.</text>
</comment>
<evidence type="ECO:0000313" key="2">
    <source>
        <dbReference type="EMBL" id="OAP34962.1"/>
    </source>
</evidence>
<evidence type="ECO:0000313" key="3">
    <source>
        <dbReference type="Proteomes" id="UP000078507"/>
    </source>
</evidence>
<dbReference type="AlphaFoldDB" id="A0A178XJM8"/>
<organism evidence="2 3">
    <name type="scientific">Sinorhizobium saheli</name>
    <dbReference type="NCBI Taxonomy" id="36856"/>
    <lineage>
        <taxon>Bacteria</taxon>
        <taxon>Pseudomonadati</taxon>
        <taxon>Pseudomonadota</taxon>
        <taxon>Alphaproteobacteria</taxon>
        <taxon>Hyphomicrobiales</taxon>
        <taxon>Rhizobiaceae</taxon>
        <taxon>Sinorhizobium/Ensifer group</taxon>
        <taxon>Sinorhizobium</taxon>
    </lineage>
</organism>
<evidence type="ECO:0000256" key="1">
    <source>
        <dbReference type="SAM" id="MobiDB-lite"/>
    </source>
</evidence>
<keyword evidence="3" id="KW-1185">Reference proteome</keyword>